<feature type="transmembrane region" description="Helical" evidence="7">
    <location>
        <begin position="169"/>
        <end position="191"/>
    </location>
</feature>
<feature type="transmembrane region" description="Helical" evidence="7">
    <location>
        <begin position="72"/>
        <end position="92"/>
    </location>
</feature>
<evidence type="ECO:0000256" key="6">
    <source>
        <dbReference type="ARBA" id="ARBA00023136"/>
    </source>
</evidence>
<keyword evidence="6 7" id="KW-0472">Membrane</keyword>
<feature type="transmembrane region" description="Helical" evidence="7">
    <location>
        <begin position="287"/>
        <end position="306"/>
    </location>
</feature>
<dbReference type="InterPro" id="IPR010290">
    <property type="entry name" value="TM_effector"/>
</dbReference>
<name>A0A7W7C6M8_9PSEU</name>
<evidence type="ECO:0000256" key="1">
    <source>
        <dbReference type="ARBA" id="ARBA00004429"/>
    </source>
</evidence>
<dbReference type="PANTHER" id="PTHR23513:SF9">
    <property type="entry name" value="ENTEROBACTIN EXPORTER ENTS"/>
    <property type="match status" value="1"/>
</dbReference>
<evidence type="ECO:0000313" key="9">
    <source>
        <dbReference type="Proteomes" id="UP000533598"/>
    </source>
</evidence>
<comment type="subcellular location">
    <subcellularLocation>
        <location evidence="1">Cell inner membrane</location>
        <topology evidence="1">Multi-pass membrane protein</topology>
    </subcellularLocation>
</comment>
<dbReference type="Proteomes" id="UP000533598">
    <property type="component" value="Unassembled WGS sequence"/>
</dbReference>
<evidence type="ECO:0000256" key="2">
    <source>
        <dbReference type="ARBA" id="ARBA00022448"/>
    </source>
</evidence>
<protein>
    <submittedName>
        <fullName evidence="8">MFS family permease</fullName>
    </submittedName>
</protein>
<keyword evidence="2" id="KW-0813">Transport</keyword>
<keyword evidence="9" id="KW-1185">Reference proteome</keyword>
<dbReference type="Gene3D" id="1.20.1250.20">
    <property type="entry name" value="MFS general substrate transporter like domains"/>
    <property type="match status" value="1"/>
</dbReference>
<proteinExistence type="predicted"/>
<gene>
    <name evidence="8" type="ORF">HNR67_001642</name>
</gene>
<accession>A0A7W7C6M8</accession>
<feature type="transmembrane region" description="Helical" evidence="7">
    <location>
        <begin position="313"/>
        <end position="330"/>
    </location>
</feature>
<keyword evidence="5 7" id="KW-1133">Transmembrane helix</keyword>
<evidence type="ECO:0000256" key="4">
    <source>
        <dbReference type="ARBA" id="ARBA00022692"/>
    </source>
</evidence>
<feature type="transmembrane region" description="Helical" evidence="7">
    <location>
        <begin position="401"/>
        <end position="427"/>
    </location>
</feature>
<dbReference type="GO" id="GO:0005886">
    <property type="term" value="C:plasma membrane"/>
    <property type="evidence" value="ECO:0007669"/>
    <property type="project" value="UniProtKB-SubCell"/>
</dbReference>
<evidence type="ECO:0000313" key="8">
    <source>
        <dbReference type="EMBL" id="MBB4675524.1"/>
    </source>
</evidence>
<dbReference type="InterPro" id="IPR036259">
    <property type="entry name" value="MFS_trans_sf"/>
</dbReference>
<feature type="transmembrane region" description="Helical" evidence="7">
    <location>
        <begin position="336"/>
        <end position="356"/>
    </location>
</feature>
<dbReference type="RefSeq" id="WP_312986769.1">
    <property type="nucleotide sequence ID" value="NZ_BAAAUI010000040.1"/>
</dbReference>
<comment type="caution">
    <text evidence="8">The sequence shown here is derived from an EMBL/GenBank/DDBJ whole genome shotgun (WGS) entry which is preliminary data.</text>
</comment>
<dbReference type="AlphaFoldDB" id="A0A7W7C6M8"/>
<organism evidence="8 9">
    <name type="scientific">Crossiella cryophila</name>
    <dbReference type="NCBI Taxonomy" id="43355"/>
    <lineage>
        <taxon>Bacteria</taxon>
        <taxon>Bacillati</taxon>
        <taxon>Actinomycetota</taxon>
        <taxon>Actinomycetes</taxon>
        <taxon>Pseudonocardiales</taxon>
        <taxon>Pseudonocardiaceae</taxon>
        <taxon>Crossiella</taxon>
    </lineage>
</organism>
<feature type="transmembrane region" description="Helical" evidence="7">
    <location>
        <begin position="42"/>
        <end position="60"/>
    </location>
</feature>
<evidence type="ECO:0000256" key="7">
    <source>
        <dbReference type="SAM" id="Phobius"/>
    </source>
</evidence>
<dbReference type="CDD" id="cd06173">
    <property type="entry name" value="MFS_MefA_like"/>
    <property type="match status" value="1"/>
</dbReference>
<evidence type="ECO:0000256" key="3">
    <source>
        <dbReference type="ARBA" id="ARBA00022475"/>
    </source>
</evidence>
<dbReference type="EMBL" id="JACHMH010000001">
    <property type="protein sequence ID" value="MBB4675524.1"/>
    <property type="molecule type" value="Genomic_DNA"/>
</dbReference>
<keyword evidence="4 7" id="KW-0812">Transmembrane</keyword>
<evidence type="ECO:0000256" key="5">
    <source>
        <dbReference type="ARBA" id="ARBA00022989"/>
    </source>
</evidence>
<dbReference type="SUPFAM" id="SSF103473">
    <property type="entry name" value="MFS general substrate transporter"/>
    <property type="match status" value="1"/>
</dbReference>
<reference evidence="8 9" key="1">
    <citation type="submission" date="2020-08" db="EMBL/GenBank/DDBJ databases">
        <title>Sequencing the genomes of 1000 actinobacteria strains.</title>
        <authorList>
            <person name="Klenk H.-P."/>
        </authorList>
    </citation>
    <scope>NUCLEOTIDE SEQUENCE [LARGE SCALE GENOMIC DNA]</scope>
    <source>
        <strain evidence="8 9">DSM 44230</strain>
    </source>
</reference>
<feature type="transmembrane region" description="Helical" evidence="7">
    <location>
        <begin position="246"/>
        <end position="267"/>
    </location>
</feature>
<dbReference type="PANTHER" id="PTHR23513">
    <property type="entry name" value="INTEGRAL MEMBRANE EFFLUX PROTEIN-RELATED"/>
    <property type="match status" value="1"/>
</dbReference>
<keyword evidence="3" id="KW-1003">Cell membrane</keyword>
<dbReference type="Pfam" id="PF05977">
    <property type="entry name" value="MFS_3"/>
    <property type="match status" value="1"/>
</dbReference>
<sequence>MTGDPDAVRVDTDKPPSPGLRARLGRVLLDTRPLKHTAYRRLWLSSTITVIGSQLTTVAVPKQLYDLTGSSAYVGLAGLFGVVPLIIFGIWGGAVADTVDRRKLLLVTNTGVAITSVLLWVQAITGIGSVWAVLGLFAVQQAFFAMNMPARSAAIARLVPLDQLPAAQALGSTVFMFAAVFGPLAAGSLIAVLGLSTLYLIDAIALCATLWAVWKLPPMPPLNGPARRAGLGDVLDGFRNLIGQKVLLASFLLDIIAMVAGMPRALYPEMAVRTFGDPEGGGFALGWLYAAMPLGAGLFGLFSGWSSRVSRHGVALTFAIIGWGLAIIGLGLATELWVAVLFLALGGAADVVSMIFRGAMLQQAVTDDMRGRTQGVFTVVVAGGPRFADLAHGTAGAAFGTAIAVSGGGVLVIVLTVIAVLCIPVIWRYRAPTVDQPNVDSVVAKEKPSSNGQ</sequence>